<protein>
    <submittedName>
        <fullName evidence="1">Uncharacterized protein</fullName>
    </submittedName>
</protein>
<keyword evidence="1" id="KW-0614">Plasmid</keyword>
<dbReference type="KEGG" id="pdio:PDMSB3_0019.2"/>
<gene>
    <name evidence="1" type="ORF">PDMSB3_0019</name>
</gene>
<proteinExistence type="predicted"/>
<accession>A0A5Q4YUT4</accession>
<evidence type="ECO:0000313" key="2">
    <source>
        <dbReference type="Proteomes" id="UP000325811"/>
    </source>
</evidence>
<geneLocation type="plasmid" evidence="1 2">
    <name>pI</name>
</geneLocation>
<evidence type="ECO:0000313" key="1">
    <source>
        <dbReference type="EMBL" id="VVD30855.1"/>
    </source>
</evidence>
<dbReference type="Proteomes" id="UP000325811">
    <property type="component" value="Plasmid pI"/>
</dbReference>
<sequence>MHDGKRAPLRRPDTAADQRQMVNLRLYQTGDGAVALRATPDVSFRPKGQLEQLFHFRMVLHINIIGMRQTTRVKNPRFSAERLQQASGFFNEQT</sequence>
<name>A0A5Q4YUT4_9BURK</name>
<keyword evidence="2" id="KW-1185">Reference proteome</keyword>
<dbReference type="EMBL" id="LR699555">
    <property type="protein sequence ID" value="VVD30855.1"/>
    <property type="molecule type" value="Genomic_DNA"/>
</dbReference>
<organism evidence="1 2">
    <name type="scientific">Paraburkholderia dioscoreae</name>
    <dbReference type="NCBI Taxonomy" id="2604047"/>
    <lineage>
        <taxon>Bacteria</taxon>
        <taxon>Pseudomonadati</taxon>
        <taxon>Pseudomonadota</taxon>
        <taxon>Betaproteobacteria</taxon>
        <taxon>Burkholderiales</taxon>
        <taxon>Burkholderiaceae</taxon>
        <taxon>Paraburkholderia</taxon>
    </lineage>
</organism>
<dbReference type="AlphaFoldDB" id="A0A5Q4YUT4"/>
<reference evidence="1 2" key="1">
    <citation type="submission" date="2019-08" db="EMBL/GenBank/DDBJ databases">
        <authorList>
            <person name="Herpell B J."/>
        </authorList>
    </citation>
    <scope>NUCLEOTIDE SEQUENCE [LARGE SCALE GENOMIC DNA]</scope>
    <source>
        <strain evidence="2">Msb3</strain>
        <plasmid evidence="1 2">pI</plasmid>
    </source>
</reference>